<evidence type="ECO:0000259" key="6">
    <source>
        <dbReference type="Pfam" id="PF04932"/>
    </source>
</evidence>
<reference evidence="7 8" key="1">
    <citation type="journal article" date="2016" name="Environ. Microbiol.">
        <title>New Methyloceanibacter diversity from North Sea sediments includes methanotroph containing solely the soluble methane monooxygenase.</title>
        <authorList>
            <person name="Vekeman B."/>
            <person name="Kerckhof F.M."/>
            <person name="Cremers G."/>
            <person name="de Vos P."/>
            <person name="Vandamme P."/>
            <person name="Boon N."/>
            <person name="Op den Camp H.J."/>
            <person name="Heylen K."/>
        </authorList>
    </citation>
    <scope>NUCLEOTIDE SEQUENCE [LARGE SCALE GENOMIC DNA]</scope>
    <source>
        <strain evidence="7 8">R-67177</strain>
    </source>
</reference>
<evidence type="ECO:0000256" key="2">
    <source>
        <dbReference type="ARBA" id="ARBA00022692"/>
    </source>
</evidence>
<evidence type="ECO:0000256" key="5">
    <source>
        <dbReference type="SAM" id="Phobius"/>
    </source>
</evidence>
<dbReference type="InterPro" id="IPR007016">
    <property type="entry name" value="O-antigen_ligase-rel_domated"/>
</dbReference>
<feature type="transmembrane region" description="Helical" evidence="5">
    <location>
        <begin position="73"/>
        <end position="90"/>
    </location>
</feature>
<dbReference type="RefSeq" id="WP_069624326.1">
    <property type="nucleotide sequence ID" value="NZ_LPWD01000295.1"/>
</dbReference>
<evidence type="ECO:0000313" key="8">
    <source>
        <dbReference type="Proteomes" id="UP000095042"/>
    </source>
</evidence>
<evidence type="ECO:0000256" key="4">
    <source>
        <dbReference type="ARBA" id="ARBA00023136"/>
    </source>
</evidence>
<dbReference type="EMBL" id="LPWD01000295">
    <property type="protein sequence ID" value="ODS02485.1"/>
    <property type="molecule type" value="Genomic_DNA"/>
</dbReference>
<dbReference type="OrthoDB" id="9796592at2"/>
<keyword evidence="8" id="KW-1185">Reference proteome</keyword>
<evidence type="ECO:0000256" key="3">
    <source>
        <dbReference type="ARBA" id="ARBA00022989"/>
    </source>
</evidence>
<feature type="transmembrane region" description="Helical" evidence="5">
    <location>
        <begin position="224"/>
        <end position="243"/>
    </location>
</feature>
<dbReference type="Proteomes" id="UP000095042">
    <property type="component" value="Unassembled WGS sequence"/>
</dbReference>
<evidence type="ECO:0000256" key="1">
    <source>
        <dbReference type="ARBA" id="ARBA00004141"/>
    </source>
</evidence>
<gene>
    <name evidence="7" type="ORF">AUC71_15110</name>
</gene>
<feature type="transmembrane region" description="Helical" evidence="5">
    <location>
        <begin position="369"/>
        <end position="388"/>
    </location>
</feature>
<organism evidence="7 8">
    <name type="scientific">Methyloceanibacter marginalis</name>
    <dbReference type="NCBI Taxonomy" id="1774971"/>
    <lineage>
        <taxon>Bacteria</taxon>
        <taxon>Pseudomonadati</taxon>
        <taxon>Pseudomonadota</taxon>
        <taxon>Alphaproteobacteria</taxon>
        <taxon>Hyphomicrobiales</taxon>
        <taxon>Hyphomicrobiaceae</taxon>
        <taxon>Methyloceanibacter</taxon>
    </lineage>
</organism>
<comment type="subcellular location">
    <subcellularLocation>
        <location evidence="1">Membrane</location>
        <topology evidence="1">Multi-pass membrane protein</topology>
    </subcellularLocation>
</comment>
<evidence type="ECO:0000313" key="7">
    <source>
        <dbReference type="EMBL" id="ODS02485.1"/>
    </source>
</evidence>
<feature type="transmembrane region" description="Helical" evidence="5">
    <location>
        <begin position="102"/>
        <end position="122"/>
    </location>
</feature>
<feature type="domain" description="O-antigen ligase-related" evidence="6">
    <location>
        <begin position="206"/>
        <end position="347"/>
    </location>
</feature>
<feature type="transmembrane region" description="Helical" evidence="5">
    <location>
        <begin position="200"/>
        <end position="218"/>
    </location>
</feature>
<feature type="transmembrane region" description="Helical" evidence="5">
    <location>
        <begin position="134"/>
        <end position="154"/>
    </location>
</feature>
<protein>
    <recommendedName>
        <fullName evidence="6">O-antigen ligase-related domain-containing protein</fullName>
    </recommendedName>
</protein>
<feature type="transmembrane region" description="Helical" evidence="5">
    <location>
        <begin position="174"/>
        <end position="193"/>
    </location>
</feature>
<feature type="transmembrane region" description="Helical" evidence="5">
    <location>
        <begin position="340"/>
        <end position="362"/>
    </location>
</feature>
<dbReference type="AlphaFoldDB" id="A0A1E3W9H7"/>
<dbReference type="GO" id="GO:0016020">
    <property type="term" value="C:membrane"/>
    <property type="evidence" value="ECO:0007669"/>
    <property type="project" value="UniProtKB-SubCell"/>
</dbReference>
<dbReference type="Pfam" id="PF04932">
    <property type="entry name" value="Wzy_C"/>
    <property type="match status" value="1"/>
</dbReference>
<feature type="transmembrane region" description="Helical" evidence="5">
    <location>
        <begin position="27"/>
        <end position="45"/>
    </location>
</feature>
<name>A0A1E3W9H7_9HYPH</name>
<keyword evidence="4 5" id="KW-0472">Membrane</keyword>
<proteinExistence type="predicted"/>
<sequence length="414" mass="44415">MAITYDAVRDRAAPHVGSRASPGLRRLALLYVWITVATGGVVYFEPSPYDALMIGAVAVLPLVGLVALPRGLVVYLMLLCGIVAGGYIASTQAGVLGVPVTHVTVTLYLALSSVVIAGFVAYRPETHVRLILSAYMAAALVAASAALIGYFNVVPALYDILTEFGRARGTFKDPNVFGAFLVPALLYAFHAVLTSRLSRASLWGVAMTILLFGTLLSFSRGAWLNLFVALTAYCFFVFVIAATNRERIKLILSIVLAGVLAVGVFAAAQSIPKVAELLGERASFEQSYDVGPEGRFGGQEKAADLVMQHPLGIGALEFGRVHHHEDVHEVYLNMYLNTGWLGGTLYIFLVLATLVLGLKLVVRDRGGDGVSAVLVAAFIGMMLEGAVVDTDHWRHFYLIMADDLGMRARPSQTP</sequence>
<keyword evidence="2 5" id="KW-0812">Transmembrane</keyword>
<feature type="transmembrane region" description="Helical" evidence="5">
    <location>
        <begin position="250"/>
        <end position="271"/>
    </location>
</feature>
<dbReference type="InterPro" id="IPR051533">
    <property type="entry name" value="WaaL-like"/>
</dbReference>
<dbReference type="PANTHER" id="PTHR37422">
    <property type="entry name" value="TEICHURONIC ACID BIOSYNTHESIS PROTEIN TUAE"/>
    <property type="match status" value="1"/>
</dbReference>
<feature type="transmembrane region" description="Helical" evidence="5">
    <location>
        <begin position="51"/>
        <end position="68"/>
    </location>
</feature>
<accession>A0A1E3W9H7</accession>
<comment type="caution">
    <text evidence="7">The sequence shown here is derived from an EMBL/GenBank/DDBJ whole genome shotgun (WGS) entry which is preliminary data.</text>
</comment>
<keyword evidence="3 5" id="KW-1133">Transmembrane helix</keyword>
<dbReference type="PANTHER" id="PTHR37422:SF21">
    <property type="entry name" value="EXOQ-LIKE PROTEIN"/>
    <property type="match status" value="1"/>
</dbReference>